<proteinExistence type="inferred from homology"/>
<dbReference type="AlphaFoldDB" id="A0A3N4K2A5"/>
<evidence type="ECO:0000259" key="4">
    <source>
        <dbReference type="Pfam" id="PF04112"/>
    </source>
</evidence>
<evidence type="ECO:0000256" key="3">
    <source>
        <dbReference type="ARBA" id="ARBA00022490"/>
    </source>
</evidence>
<dbReference type="InterPro" id="IPR057982">
    <property type="entry name" value="TPR_NAA35"/>
</dbReference>
<keyword evidence="3" id="KW-0963">Cytoplasm</keyword>
<dbReference type="Pfam" id="PF04112">
    <property type="entry name" value="Mak10"/>
    <property type="match status" value="1"/>
</dbReference>
<comment type="similarity">
    <text evidence="2">Belongs to the MAK10 family.</text>
</comment>
<name>A0A3N4K2A5_9PEZI</name>
<dbReference type="PANTHER" id="PTHR21373">
    <property type="entry name" value="GLUCOSE REPRESSIBLE PROTEIN MAK10"/>
    <property type="match status" value="1"/>
</dbReference>
<dbReference type="EMBL" id="ML120383">
    <property type="protein sequence ID" value="RPB00015.1"/>
    <property type="molecule type" value="Genomic_DNA"/>
</dbReference>
<dbReference type="Pfam" id="PF25789">
    <property type="entry name" value="TPR_NAA35"/>
    <property type="match status" value="1"/>
</dbReference>
<feature type="domain" description="NAA35-like TPR repeats" evidence="5">
    <location>
        <begin position="346"/>
        <end position="753"/>
    </location>
</feature>
<dbReference type="STRING" id="1336337.A0A3N4K2A5"/>
<dbReference type="Proteomes" id="UP000276215">
    <property type="component" value="Unassembled WGS sequence"/>
</dbReference>
<dbReference type="GO" id="GO:0031417">
    <property type="term" value="C:NatC complex"/>
    <property type="evidence" value="ECO:0007669"/>
    <property type="project" value="InterPro"/>
</dbReference>
<comment type="subcellular location">
    <subcellularLocation>
        <location evidence="1">Cytoplasm</location>
    </subcellularLocation>
</comment>
<accession>A0A3N4K2A5</accession>
<reference evidence="6 7" key="1">
    <citation type="journal article" date="2018" name="Nat. Ecol. Evol.">
        <title>Pezizomycetes genomes reveal the molecular basis of ectomycorrhizal truffle lifestyle.</title>
        <authorList>
            <person name="Murat C."/>
            <person name="Payen T."/>
            <person name="Noel B."/>
            <person name="Kuo A."/>
            <person name="Morin E."/>
            <person name="Chen J."/>
            <person name="Kohler A."/>
            <person name="Krizsan K."/>
            <person name="Balestrini R."/>
            <person name="Da Silva C."/>
            <person name="Montanini B."/>
            <person name="Hainaut M."/>
            <person name="Levati E."/>
            <person name="Barry K.W."/>
            <person name="Belfiori B."/>
            <person name="Cichocki N."/>
            <person name="Clum A."/>
            <person name="Dockter R.B."/>
            <person name="Fauchery L."/>
            <person name="Guy J."/>
            <person name="Iotti M."/>
            <person name="Le Tacon F."/>
            <person name="Lindquist E.A."/>
            <person name="Lipzen A."/>
            <person name="Malagnac F."/>
            <person name="Mello A."/>
            <person name="Molinier V."/>
            <person name="Miyauchi S."/>
            <person name="Poulain J."/>
            <person name="Riccioni C."/>
            <person name="Rubini A."/>
            <person name="Sitrit Y."/>
            <person name="Splivallo R."/>
            <person name="Traeger S."/>
            <person name="Wang M."/>
            <person name="Zifcakova L."/>
            <person name="Wipf D."/>
            <person name="Zambonelli A."/>
            <person name="Paolocci F."/>
            <person name="Nowrousian M."/>
            <person name="Ottonello S."/>
            <person name="Baldrian P."/>
            <person name="Spatafora J.W."/>
            <person name="Henrissat B."/>
            <person name="Nagy L.G."/>
            <person name="Aury J.M."/>
            <person name="Wincker P."/>
            <person name="Grigoriev I.V."/>
            <person name="Bonfante P."/>
            <person name="Martin F.M."/>
        </authorList>
    </citation>
    <scope>NUCLEOTIDE SEQUENCE [LARGE SCALE GENOMIC DNA]</scope>
    <source>
        <strain evidence="6 7">120613-1</strain>
    </source>
</reference>
<evidence type="ECO:0000313" key="6">
    <source>
        <dbReference type="EMBL" id="RPB00015.1"/>
    </source>
</evidence>
<organism evidence="6 7">
    <name type="scientific">Choiromyces venosus 120613-1</name>
    <dbReference type="NCBI Taxonomy" id="1336337"/>
    <lineage>
        <taxon>Eukaryota</taxon>
        <taxon>Fungi</taxon>
        <taxon>Dikarya</taxon>
        <taxon>Ascomycota</taxon>
        <taxon>Pezizomycotina</taxon>
        <taxon>Pezizomycetes</taxon>
        <taxon>Pezizales</taxon>
        <taxon>Tuberaceae</taxon>
        <taxon>Choiromyces</taxon>
    </lineage>
</organism>
<keyword evidence="7" id="KW-1185">Reference proteome</keyword>
<evidence type="ECO:0000259" key="5">
    <source>
        <dbReference type="Pfam" id="PF25789"/>
    </source>
</evidence>
<evidence type="ECO:0000256" key="2">
    <source>
        <dbReference type="ARBA" id="ARBA00006289"/>
    </source>
</evidence>
<feature type="domain" description="NAA35-like N-terminal" evidence="4">
    <location>
        <begin position="68"/>
        <end position="229"/>
    </location>
</feature>
<dbReference type="OrthoDB" id="269405at2759"/>
<protein>
    <submittedName>
        <fullName evidence="6">Mak10-domain-containing protein</fullName>
    </submittedName>
</protein>
<dbReference type="InterPro" id="IPR007244">
    <property type="entry name" value="Naa35_N"/>
</dbReference>
<dbReference type="PANTHER" id="PTHR21373:SF0">
    <property type="entry name" value="N-ALPHA-ACETYLTRANSFERASE 35, NATC AUXILIARY SUBUNIT"/>
    <property type="match status" value="1"/>
</dbReference>
<evidence type="ECO:0000313" key="7">
    <source>
        <dbReference type="Proteomes" id="UP000276215"/>
    </source>
</evidence>
<gene>
    <name evidence="6" type="ORF">L873DRAFT_1805796</name>
</gene>
<dbReference type="InterPro" id="IPR057983">
    <property type="entry name" value="NAA35-like_N"/>
</dbReference>
<evidence type="ECO:0000256" key="1">
    <source>
        <dbReference type="ARBA" id="ARBA00004496"/>
    </source>
</evidence>
<sequence>MGEAETNGVGHPAYPAEDFERFTIKEKGPNSIPAPAANPIISASQAAMGSFRDVTAEFFEASEKLEIGQLIKDPYFTLLQAVGALEIMDPKMDSGMLQAEYESFNALQPRLPEEVVGIMDQLLCHEMAWHTGSALSQTLFTSLYIDRLLSSGPCTLAEATFQRPHGKKADTPEVQLLENVLQSFCVGLIKCCSHVNHQILTEQIYEEEDFVTQVYGVNLLEGVKSEDIVTLLDSSLSWLEGTGDLYSEEIHNALKYRLLLRKSLLLVFSSETKEWSSETTEIWDTSLEHVKKVEETYKVGRPVPAAFSISVQRKLASQVPPRAMVDYPFKDAISNLKKFCVEGKDILKILTFEGSTNLVNYFLNFMTRQPAPSPYIRSLLQSVFFGQVENTGKLSIKQLLHDDLKELCYPMDILLDPQNELVEAPQDPRFEITKHMNWFVERAGKSFMELFRNICQNRSRLRRTLCHSILDWDSLQVEAEEVDSELRQFTKEEAEMTPNGSSFAFPLSSWVYHYKLRQMEWVMLLGFELEVFQTHEFPGMYWYLQHYTRTRIGHIERMLQFANRPTSGPLPKRRKEPRSNPEQVKTLSLLNFYLLEATGVQELAGAMISLFTVLARLNLLKKPPQPFSTDALRYEVRMKPFFTIGCPEVVPFEDFQSLVDNPEIETSEFLEMASESATDARRNFDQLCKLDARTARVVLCEERYRTSMREMMRSCIGVVVATAVLSKALQEGEATPEFLDIQVDRERYHPSFPSPKIVVKKR</sequence>